<dbReference type="PANTHER" id="PTHR30590:SF3">
    <property type="entry name" value="HYPOTHETICAL MEMBRANE SPANNING PROTEIN"/>
    <property type="match status" value="1"/>
</dbReference>
<protein>
    <submittedName>
        <fullName evidence="4">Putative membrane protein YeiB</fullName>
    </submittedName>
</protein>
<feature type="domain" description="DUF418" evidence="2">
    <location>
        <begin position="224"/>
        <end position="358"/>
    </location>
</feature>
<dbReference type="RefSeq" id="WP_343066116.1">
    <property type="nucleotide sequence ID" value="NZ_JACHMD010000001.1"/>
</dbReference>
<dbReference type="AlphaFoldDB" id="A0A7W7BRW0"/>
<dbReference type="Pfam" id="PF04235">
    <property type="entry name" value="DUF418"/>
    <property type="match status" value="1"/>
</dbReference>
<keyword evidence="1" id="KW-0812">Transmembrane</keyword>
<name>A0A7W7BRW0_9MICO</name>
<dbReference type="InterPro" id="IPR007349">
    <property type="entry name" value="DUF418"/>
</dbReference>
<feature type="transmembrane region" description="Helical" evidence="1">
    <location>
        <begin position="63"/>
        <end position="81"/>
    </location>
</feature>
<evidence type="ECO:0000313" key="4">
    <source>
        <dbReference type="EMBL" id="MBB4667707.1"/>
    </source>
</evidence>
<gene>
    <name evidence="4" type="ORF">BKA24_002416</name>
</gene>
<dbReference type="Proteomes" id="UP000573729">
    <property type="component" value="Unassembled WGS sequence"/>
</dbReference>
<dbReference type="Pfam" id="PF07786">
    <property type="entry name" value="HGSNAT_cat"/>
    <property type="match status" value="1"/>
</dbReference>
<keyword evidence="5" id="KW-1185">Reference proteome</keyword>
<feature type="transmembrane region" description="Helical" evidence="1">
    <location>
        <begin position="254"/>
        <end position="274"/>
    </location>
</feature>
<dbReference type="PANTHER" id="PTHR30590">
    <property type="entry name" value="INNER MEMBRANE PROTEIN"/>
    <property type="match status" value="1"/>
</dbReference>
<feature type="transmembrane region" description="Helical" evidence="1">
    <location>
        <begin position="101"/>
        <end position="129"/>
    </location>
</feature>
<dbReference type="EMBL" id="JACHMD010000001">
    <property type="protein sequence ID" value="MBB4667707.1"/>
    <property type="molecule type" value="Genomic_DNA"/>
</dbReference>
<feature type="transmembrane region" description="Helical" evidence="1">
    <location>
        <begin position="294"/>
        <end position="312"/>
    </location>
</feature>
<proteinExistence type="predicted"/>
<evidence type="ECO:0000259" key="2">
    <source>
        <dbReference type="Pfam" id="PF04235"/>
    </source>
</evidence>
<feature type="transmembrane region" description="Helical" evidence="1">
    <location>
        <begin position="141"/>
        <end position="160"/>
    </location>
</feature>
<keyword evidence="1" id="KW-1133">Transmembrane helix</keyword>
<feature type="transmembrane region" description="Helical" evidence="1">
    <location>
        <begin position="209"/>
        <end position="234"/>
    </location>
</feature>
<organism evidence="4 5">
    <name type="scientific">Microbacterium marinum</name>
    <dbReference type="NCBI Taxonomy" id="421115"/>
    <lineage>
        <taxon>Bacteria</taxon>
        <taxon>Bacillati</taxon>
        <taxon>Actinomycetota</taxon>
        <taxon>Actinomycetes</taxon>
        <taxon>Micrococcales</taxon>
        <taxon>Microbacteriaceae</taxon>
        <taxon>Microbacterium</taxon>
    </lineage>
</organism>
<feature type="transmembrane region" description="Helical" evidence="1">
    <location>
        <begin position="180"/>
        <end position="197"/>
    </location>
</feature>
<feature type="transmembrane region" description="Helical" evidence="1">
    <location>
        <begin position="327"/>
        <end position="346"/>
    </location>
</feature>
<accession>A0A7W7BRW0</accession>
<evidence type="ECO:0000313" key="5">
    <source>
        <dbReference type="Proteomes" id="UP000573729"/>
    </source>
</evidence>
<feature type="domain" description="Heparan-alpha-glucosaminide N-acetyltransferase catalytic" evidence="3">
    <location>
        <begin position="19"/>
        <end position="204"/>
    </location>
</feature>
<dbReference type="InterPro" id="IPR052529">
    <property type="entry name" value="Bact_Transport_Assoc"/>
</dbReference>
<reference evidence="4 5" key="1">
    <citation type="submission" date="2020-08" db="EMBL/GenBank/DDBJ databases">
        <title>Sequencing the genomes of 1000 actinobacteria strains.</title>
        <authorList>
            <person name="Klenk H.-P."/>
        </authorList>
    </citation>
    <scope>NUCLEOTIDE SEQUENCE [LARGE SCALE GENOMIC DNA]</scope>
    <source>
        <strain evidence="4 5">DSM 24947</strain>
    </source>
</reference>
<evidence type="ECO:0000259" key="3">
    <source>
        <dbReference type="Pfam" id="PF07786"/>
    </source>
</evidence>
<comment type="caution">
    <text evidence="4">The sequence shown here is derived from an EMBL/GenBank/DDBJ whole genome shotgun (WGS) entry which is preliminary data.</text>
</comment>
<evidence type="ECO:0000256" key="1">
    <source>
        <dbReference type="SAM" id="Phobius"/>
    </source>
</evidence>
<keyword evidence="1" id="KW-0472">Membrane</keyword>
<sequence>MAAPAAVTQAWRSWNGPARLHGIDLARALAVLGMLAAHLITIDESFELGRPETWIDLVNGRSSVLFAVLAGVSLALVSGGIRGQESGRLATTRRRIAVRAAALWIIGAALIATGVPVYVILPAYAILFVLALPALRVRPGILWAIAAAILVGVPWFLPAIDLLPVWESDSGETVFLLLGWAYPFPLWIGFVLLGMAIGRSDLRRPTMQVLLLAGGVAVAVTAAIAASVISASAVLVDAPYLDAVWSASPHSSGILDAVGSAGVALAVTGACLLLCRTPLTWLLAPLRAVGSMPLTAYVGQIVAWAIAAALLLGDTGDLYAFRDLQPFWWFVAGAVLACTAWASIIGQGPLEWLLARLARAVVPERQRDAADRVDT</sequence>
<feature type="transmembrane region" description="Helical" evidence="1">
    <location>
        <begin position="25"/>
        <end position="42"/>
    </location>
</feature>
<dbReference type="InterPro" id="IPR012429">
    <property type="entry name" value="HGSNAT_cat"/>
</dbReference>